<dbReference type="InterPro" id="IPR007372">
    <property type="entry name" value="Lipid/polyisoprenoid-bd_YceI"/>
</dbReference>
<dbReference type="InterPro" id="IPR036761">
    <property type="entry name" value="TTHA0802/YceI-like_sf"/>
</dbReference>
<dbReference type="RefSeq" id="WP_152763727.1">
    <property type="nucleotide sequence ID" value="NZ_WHLY01000002.1"/>
</dbReference>
<organism evidence="2 3">
    <name type="scientific">Salmonirosea aquatica</name>
    <dbReference type="NCBI Taxonomy" id="2654236"/>
    <lineage>
        <taxon>Bacteria</taxon>
        <taxon>Pseudomonadati</taxon>
        <taxon>Bacteroidota</taxon>
        <taxon>Cytophagia</taxon>
        <taxon>Cytophagales</taxon>
        <taxon>Spirosomataceae</taxon>
        <taxon>Salmonirosea</taxon>
    </lineage>
</organism>
<keyword evidence="3" id="KW-1185">Reference proteome</keyword>
<gene>
    <name evidence="2" type="ORF">GBK04_22845</name>
</gene>
<reference evidence="2 3" key="1">
    <citation type="submission" date="2019-10" db="EMBL/GenBank/DDBJ databases">
        <title>Draft Genome Sequence of Cytophagaceae sp. SJW1-29.</title>
        <authorList>
            <person name="Choi A."/>
        </authorList>
    </citation>
    <scope>NUCLEOTIDE SEQUENCE [LARGE SCALE GENOMIC DNA]</scope>
    <source>
        <strain evidence="2 3">SJW1-29</strain>
    </source>
</reference>
<dbReference type="PANTHER" id="PTHR34406">
    <property type="entry name" value="PROTEIN YCEI"/>
    <property type="match status" value="1"/>
</dbReference>
<evidence type="ECO:0000313" key="3">
    <source>
        <dbReference type="Proteomes" id="UP000479293"/>
    </source>
</evidence>
<accession>A0A7C9F5D8</accession>
<comment type="caution">
    <text evidence="2">The sequence shown here is derived from an EMBL/GenBank/DDBJ whole genome shotgun (WGS) entry which is preliminary data.</text>
</comment>
<sequence>MFALLAGTFGAFAQTWKMDKAHSKLGFTVTHLLISEVDGSFRDYDVTITSAKDDLSDAVIELTADINSIDTDNERRDGDLKGANWFDAATHPTMTFKSTSIKKVADKKYTLMGNLTMHGVTKPVTMDMALLGTREHPRTKKPMAAIKVTGKINRVDFGVGSDNTATVGDEVEIRGVGEFTKE</sequence>
<proteinExistence type="predicted"/>
<evidence type="ECO:0000259" key="1">
    <source>
        <dbReference type="SMART" id="SM00867"/>
    </source>
</evidence>
<evidence type="ECO:0000313" key="2">
    <source>
        <dbReference type="EMBL" id="MPR36105.1"/>
    </source>
</evidence>
<name>A0A7C9F5D8_9BACT</name>
<dbReference type="Proteomes" id="UP000479293">
    <property type="component" value="Unassembled WGS sequence"/>
</dbReference>
<protein>
    <submittedName>
        <fullName evidence="2">Polyisoprenoid-binding protein</fullName>
    </submittedName>
</protein>
<dbReference type="Gene3D" id="2.40.128.110">
    <property type="entry name" value="Lipid/polyisoprenoid-binding, YceI-like"/>
    <property type="match status" value="1"/>
</dbReference>
<dbReference type="SUPFAM" id="SSF101874">
    <property type="entry name" value="YceI-like"/>
    <property type="match status" value="1"/>
</dbReference>
<dbReference type="SMART" id="SM00867">
    <property type="entry name" value="YceI"/>
    <property type="match status" value="1"/>
</dbReference>
<dbReference type="EMBL" id="WHLY01000002">
    <property type="protein sequence ID" value="MPR36105.1"/>
    <property type="molecule type" value="Genomic_DNA"/>
</dbReference>
<dbReference type="Pfam" id="PF04264">
    <property type="entry name" value="YceI"/>
    <property type="match status" value="1"/>
</dbReference>
<dbReference type="AlphaFoldDB" id="A0A7C9F5D8"/>
<dbReference type="PANTHER" id="PTHR34406:SF1">
    <property type="entry name" value="PROTEIN YCEI"/>
    <property type="match status" value="1"/>
</dbReference>
<feature type="domain" description="Lipid/polyisoprenoid-binding YceI-like" evidence="1">
    <location>
        <begin position="15"/>
        <end position="180"/>
    </location>
</feature>